<evidence type="ECO:0000313" key="5">
    <source>
        <dbReference type="Proteomes" id="UP000472263"/>
    </source>
</evidence>
<dbReference type="InParanoid" id="A0A667X4E4"/>
<dbReference type="GeneTree" id="ENSGT00940000169011"/>
<dbReference type="PANTHER" id="PTHR35081">
    <property type="entry name" value="COILED-COIL DOMAIN-CONTAINING PROTEIN 105"/>
    <property type="match status" value="1"/>
</dbReference>
<evidence type="ECO:0000256" key="3">
    <source>
        <dbReference type="SAM" id="MobiDB-lite"/>
    </source>
</evidence>
<feature type="region of interest" description="Disordered" evidence="3">
    <location>
        <begin position="41"/>
        <end position="61"/>
    </location>
</feature>
<reference evidence="4" key="3">
    <citation type="submission" date="2025-09" db="UniProtKB">
        <authorList>
            <consortium name="Ensembl"/>
        </authorList>
    </citation>
    <scope>IDENTIFICATION</scope>
</reference>
<organism evidence="4 5">
    <name type="scientific">Myripristis murdjan</name>
    <name type="common">pinecone soldierfish</name>
    <dbReference type="NCBI Taxonomy" id="586833"/>
    <lineage>
        <taxon>Eukaryota</taxon>
        <taxon>Metazoa</taxon>
        <taxon>Chordata</taxon>
        <taxon>Craniata</taxon>
        <taxon>Vertebrata</taxon>
        <taxon>Euteleostomi</taxon>
        <taxon>Actinopterygii</taxon>
        <taxon>Neopterygii</taxon>
        <taxon>Teleostei</taxon>
        <taxon>Neoteleostei</taxon>
        <taxon>Acanthomorphata</taxon>
        <taxon>Holocentriformes</taxon>
        <taxon>Holocentridae</taxon>
        <taxon>Myripristis</taxon>
    </lineage>
</organism>
<dbReference type="GO" id="GO:0005737">
    <property type="term" value="C:cytoplasm"/>
    <property type="evidence" value="ECO:0007669"/>
    <property type="project" value="UniProtKB-SubCell"/>
</dbReference>
<dbReference type="PANTHER" id="PTHR35081:SF1">
    <property type="entry name" value="COILED-COIL DOMAIN-CONTAINING PROTEIN 105"/>
    <property type="match status" value="1"/>
</dbReference>
<reference evidence="4" key="2">
    <citation type="submission" date="2025-08" db="UniProtKB">
        <authorList>
            <consortium name="Ensembl"/>
        </authorList>
    </citation>
    <scope>IDENTIFICATION</scope>
</reference>
<name>A0A667X4E4_9TELE</name>
<dbReference type="AlphaFoldDB" id="A0A667X4E4"/>
<dbReference type="InterPro" id="IPR038949">
    <property type="entry name" value="TEKTL1"/>
</dbReference>
<proteinExistence type="predicted"/>
<dbReference type="GO" id="GO:0005929">
    <property type="term" value="C:cilium"/>
    <property type="evidence" value="ECO:0007669"/>
    <property type="project" value="UniProtKB-ARBA"/>
</dbReference>
<keyword evidence="2" id="KW-0963">Cytoplasm</keyword>
<evidence type="ECO:0000256" key="2">
    <source>
        <dbReference type="ARBA" id="ARBA00022490"/>
    </source>
</evidence>
<dbReference type="Proteomes" id="UP000472263">
    <property type="component" value="Chromosome 16"/>
</dbReference>
<keyword evidence="5" id="KW-1185">Reference proteome</keyword>
<accession>A0A667X4E4</accession>
<evidence type="ECO:0000313" key="4">
    <source>
        <dbReference type="Ensembl" id="ENSMMDP00005003851.1"/>
    </source>
</evidence>
<dbReference type="InterPro" id="IPR048256">
    <property type="entry name" value="Tektin-like"/>
</dbReference>
<sequence length="434" mass="48225">MQVLSVPLGSVTIGPRSWRDGTVRSIRRAERMVGQTWARQPGTSVRPRSCAAGFSPQRTDAEEAEDKIAEEELIFLKFPKATQRTCVAPFPPPSFREQCAGASVAVAAGYMRRVREVEGRLRRQAGRVTQEGTKLQREKGHLERMLRSLRADLQVNRKSMEWRSKRPSTAETERDGADYLMECERRELAELKHDLEETLKDTLSQLQALGQCSRQLLACASERARVLELLPLSGTPPPSSQTFTKSDSVGPFTPECRHVLESSALTVSQSQSLRENIRQVLSSAIARQRAAHHTVNDGLVKKIAETIALKQSLTLMSAATRKAMFGKQKEINCILHSHGRAQGPVYSGDILSREKLNRPLVQVYQRHPGTGLPEAARLMQGSAVLRRCLTASEGELARLQGVHLQLQDDLQGKSTAAQVDSAVVRMRLMRPQVT</sequence>
<evidence type="ECO:0000256" key="1">
    <source>
        <dbReference type="ARBA" id="ARBA00004496"/>
    </source>
</evidence>
<dbReference type="Ensembl" id="ENSMMDT00005003947.1">
    <property type="protein sequence ID" value="ENSMMDP00005003851.1"/>
    <property type="gene ID" value="ENSMMDG00005002133.1"/>
</dbReference>
<comment type="subcellular location">
    <subcellularLocation>
        <location evidence="1">Cytoplasm</location>
    </subcellularLocation>
</comment>
<gene>
    <name evidence="4" type="primary">tektl1</name>
</gene>
<protein>
    <submittedName>
        <fullName evidence="4">Tektin like 1</fullName>
    </submittedName>
</protein>
<dbReference type="FunCoup" id="A0A667X4E4">
    <property type="interactions" value="297"/>
</dbReference>
<reference evidence="4" key="1">
    <citation type="submission" date="2019-06" db="EMBL/GenBank/DDBJ databases">
        <authorList>
            <consortium name="Wellcome Sanger Institute Data Sharing"/>
        </authorList>
    </citation>
    <scope>NUCLEOTIDE SEQUENCE [LARGE SCALE GENOMIC DNA]</scope>
</reference>
<dbReference type="Pfam" id="PF03148">
    <property type="entry name" value="Tektin"/>
    <property type="match status" value="1"/>
</dbReference>